<dbReference type="PANTHER" id="PTHR45871">
    <property type="entry name" value="N-ACETYLGLUCOSAMINYL-PHOSPHATIDYLINOSITOL BIOSYNTHETIC PROTEIN"/>
    <property type="match status" value="1"/>
</dbReference>
<organism evidence="10">
    <name type="scientific">Echinostoma caproni</name>
    <dbReference type="NCBI Taxonomy" id="27848"/>
    <lineage>
        <taxon>Eukaryota</taxon>
        <taxon>Metazoa</taxon>
        <taxon>Spiralia</taxon>
        <taxon>Lophotrochozoa</taxon>
        <taxon>Platyhelminthes</taxon>
        <taxon>Trematoda</taxon>
        <taxon>Digenea</taxon>
        <taxon>Plagiorchiida</taxon>
        <taxon>Echinostomata</taxon>
        <taxon>Echinostomatoidea</taxon>
        <taxon>Echinostomatidae</taxon>
        <taxon>Echinostoma</taxon>
    </lineage>
</organism>
<dbReference type="GO" id="GO:0017176">
    <property type="term" value="F:phosphatidylinositol N-acetylglucosaminyltransferase activity"/>
    <property type="evidence" value="ECO:0007669"/>
    <property type="project" value="UniProtKB-EC"/>
</dbReference>
<dbReference type="SUPFAM" id="SSF53756">
    <property type="entry name" value="UDP-Glycosyltransferase/glycogen phosphorylase"/>
    <property type="match status" value="1"/>
</dbReference>
<dbReference type="OrthoDB" id="734129at2759"/>
<proteinExistence type="predicted"/>
<gene>
    <name evidence="8" type="ORF">ECPE_LOCUS2784</name>
</gene>
<dbReference type="Proteomes" id="UP000272942">
    <property type="component" value="Unassembled WGS sequence"/>
</dbReference>
<evidence type="ECO:0000259" key="7">
    <source>
        <dbReference type="Pfam" id="PF08288"/>
    </source>
</evidence>
<dbReference type="EC" id="2.4.1.198" evidence="2"/>
<accession>A0A183A749</accession>
<dbReference type="GO" id="GO:0006506">
    <property type="term" value="P:GPI anchor biosynthetic process"/>
    <property type="evidence" value="ECO:0007669"/>
    <property type="project" value="UniProtKB-KW"/>
</dbReference>
<evidence type="ECO:0000256" key="2">
    <source>
        <dbReference type="ARBA" id="ARBA00012420"/>
    </source>
</evidence>
<dbReference type="Pfam" id="PF13692">
    <property type="entry name" value="Glyco_trans_1_4"/>
    <property type="match status" value="1"/>
</dbReference>
<evidence type="ECO:0000313" key="8">
    <source>
        <dbReference type="EMBL" id="VDP67412.1"/>
    </source>
</evidence>
<feature type="domain" description="PIGA GPI anchor biosynthesis" evidence="7">
    <location>
        <begin position="43"/>
        <end position="129"/>
    </location>
</feature>
<protein>
    <recommendedName>
        <fullName evidence="2">phosphatidylinositol N-acetylglucosaminyltransferase</fullName>
        <ecNumber evidence="2">2.4.1.198</ecNumber>
    </recommendedName>
    <alternativeName>
        <fullName evidence="6">GlcNAc-PI synthesis protein</fullName>
    </alternativeName>
</protein>
<reference evidence="10" key="1">
    <citation type="submission" date="2016-06" db="UniProtKB">
        <authorList>
            <consortium name="WormBaseParasite"/>
        </authorList>
    </citation>
    <scope>IDENTIFICATION</scope>
</reference>
<keyword evidence="9" id="KW-1185">Reference proteome</keyword>
<dbReference type="PANTHER" id="PTHR45871:SF1">
    <property type="entry name" value="PHOSPHATIDYLINOSITOL N-ACETYLGLUCOSAMINYLTRANSFERASE SUBUNIT A"/>
    <property type="match status" value="1"/>
</dbReference>
<evidence type="ECO:0000256" key="1">
    <source>
        <dbReference type="ARBA" id="ARBA00004687"/>
    </source>
</evidence>
<dbReference type="AlphaFoldDB" id="A0A183A749"/>
<dbReference type="FunFam" id="3.40.50.2000:FF:000026">
    <property type="entry name" value="Phosphatidylinositol N-acetylglucosaminyltransferase subunit A"/>
    <property type="match status" value="1"/>
</dbReference>
<dbReference type="Pfam" id="PF08288">
    <property type="entry name" value="PIGA"/>
    <property type="match status" value="1"/>
</dbReference>
<evidence type="ECO:0000313" key="9">
    <source>
        <dbReference type="Proteomes" id="UP000272942"/>
    </source>
</evidence>
<dbReference type="Gene3D" id="3.40.50.2000">
    <property type="entry name" value="Glycogen Phosphorylase B"/>
    <property type="match status" value="2"/>
</dbReference>
<evidence type="ECO:0000256" key="4">
    <source>
        <dbReference type="ARBA" id="ARBA00022676"/>
    </source>
</evidence>
<evidence type="ECO:0000256" key="5">
    <source>
        <dbReference type="ARBA" id="ARBA00022679"/>
    </source>
</evidence>
<evidence type="ECO:0000256" key="3">
    <source>
        <dbReference type="ARBA" id="ARBA00022502"/>
    </source>
</evidence>
<comment type="pathway">
    <text evidence="1">Glycolipid biosynthesis; glycosylphosphatidylinositol-anchor biosynthesis.</text>
</comment>
<dbReference type="InterPro" id="IPR013234">
    <property type="entry name" value="PIGA_GPI_anchor_biosynthesis"/>
</dbReference>
<dbReference type="GO" id="GO:0000506">
    <property type="term" value="C:glycosylphosphatidylinositol-N-acetylglucosaminyltransferase (GPI-GnT) complex"/>
    <property type="evidence" value="ECO:0007669"/>
    <property type="project" value="TreeGrafter"/>
</dbReference>
<dbReference type="EMBL" id="UZAN01039852">
    <property type="protein sequence ID" value="VDP67412.1"/>
    <property type="molecule type" value="Genomic_DNA"/>
</dbReference>
<sequence>MACDFFYPNVGGVETHIYALSQCLIARGHRVVVITHSYGPKGRQRQGIRYMSHGLKVYYIPFLPIYRETILLTVYGTLPIIREILIREQIDILHGHSSFSDLGSEAILHAQGMGIPTILTDHSLFGFADFTAVFMNKILTGVLGQIDSVICVSHTGKENTVLRAGLDPERVYVIPNAIDTSAFLPNPSARDLRFGGDGPKRLDLEEMRERYQLHSRVKFVGSLKPQEVRDLLVQGDIFLNTSLTEAFCVALLEAVSCGLLVVSTAVGGVPEVLPSEYVRLAPARAPEMAVSVANAVVEILQQRSQSDALCTTDDPGNVVSACTEDSVIASSDQRVRKMHEWVRAAYSWPQVAERTEVVYYSAMARERADFNSMLKKYYTEIGGAYGFTLCFLAQIHRFLLHLASWFRPAHYPLVESSKYSEPHISGGYQHMLTYTTSLSNPNPTDAALASPTSA</sequence>
<keyword evidence="3" id="KW-0337">GPI-anchor biosynthesis</keyword>
<keyword evidence="5" id="KW-0808">Transferase</keyword>
<name>A0A183A749_9TREM</name>
<evidence type="ECO:0000313" key="10">
    <source>
        <dbReference type="WBParaSite" id="ECPE_0000278701-mRNA-1"/>
    </source>
</evidence>
<evidence type="ECO:0000256" key="6">
    <source>
        <dbReference type="ARBA" id="ARBA00032160"/>
    </source>
</evidence>
<keyword evidence="4" id="KW-0328">Glycosyltransferase</keyword>
<reference evidence="8 9" key="2">
    <citation type="submission" date="2018-11" db="EMBL/GenBank/DDBJ databases">
        <authorList>
            <consortium name="Pathogen Informatics"/>
        </authorList>
    </citation>
    <scope>NUCLEOTIDE SEQUENCE [LARGE SCALE GENOMIC DNA]</scope>
    <source>
        <strain evidence="8 9">Egypt</strain>
    </source>
</reference>
<dbReference type="WBParaSite" id="ECPE_0000278701-mRNA-1">
    <property type="protein sequence ID" value="ECPE_0000278701-mRNA-1"/>
    <property type="gene ID" value="ECPE_0000278701"/>
</dbReference>